<protein>
    <recommendedName>
        <fullName evidence="3">peptidylprolyl isomerase</fullName>
        <ecNumber evidence="3">5.2.1.8</ecNumber>
    </recommendedName>
</protein>
<keyword evidence="13" id="KW-1185">Reference proteome</keyword>
<evidence type="ECO:0000313" key="13">
    <source>
        <dbReference type="Proteomes" id="UP000011087"/>
    </source>
</evidence>
<accession>L1IDU8</accession>
<evidence type="ECO:0000256" key="3">
    <source>
        <dbReference type="ARBA" id="ARBA00013194"/>
    </source>
</evidence>
<dbReference type="PANTHER" id="PTHR46512:SF9">
    <property type="entry name" value="PEPTIDYLPROLYL ISOMERASE"/>
    <property type="match status" value="1"/>
</dbReference>
<dbReference type="Gene3D" id="1.25.40.10">
    <property type="entry name" value="Tetratricopeptide repeat domain"/>
    <property type="match status" value="1"/>
</dbReference>
<evidence type="ECO:0000256" key="10">
    <source>
        <dbReference type="PROSITE-ProRule" id="PRU00339"/>
    </source>
</evidence>
<dbReference type="SUPFAM" id="SSF48452">
    <property type="entry name" value="TPR-like"/>
    <property type="match status" value="1"/>
</dbReference>
<evidence type="ECO:0000256" key="5">
    <source>
        <dbReference type="ARBA" id="ARBA00022553"/>
    </source>
</evidence>
<keyword evidence="6" id="KW-0677">Repeat</keyword>
<reference evidence="11 13" key="1">
    <citation type="journal article" date="2012" name="Nature">
        <title>Algal genomes reveal evolutionary mosaicism and the fate of nucleomorphs.</title>
        <authorList>
            <consortium name="DOE Joint Genome Institute"/>
            <person name="Curtis B.A."/>
            <person name="Tanifuji G."/>
            <person name="Burki F."/>
            <person name="Gruber A."/>
            <person name="Irimia M."/>
            <person name="Maruyama S."/>
            <person name="Arias M.C."/>
            <person name="Ball S.G."/>
            <person name="Gile G.H."/>
            <person name="Hirakawa Y."/>
            <person name="Hopkins J.F."/>
            <person name="Kuo A."/>
            <person name="Rensing S.A."/>
            <person name="Schmutz J."/>
            <person name="Symeonidi A."/>
            <person name="Elias M."/>
            <person name="Eveleigh R.J."/>
            <person name="Herman E.K."/>
            <person name="Klute M.J."/>
            <person name="Nakayama T."/>
            <person name="Obornik M."/>
            <person name="Reyes-Prieto A."/>
            <person name="Armbrust E.V."/>
            <person name="Aves S.J."/>
            <person name="Beiko R.G."/>
            <person name="Coutinho P."/>
            <person name="Dacks J.B."/>
            <person name="Durnford D.G."/>
            <person name="Fast N.M."/>
            <person name="Green B.R."/>
            <person name="Grisdale C.J."/>
            <person name="Hempel F."/>
            <person name="Henrissat B."/>
            <person name="Hoppner M.P."/>
            <person name="Ishida K."/>
            <person name="Kim E."/>
            <person name="Koreny L."/>
            <person name="Kroth P.G."/>
            <person name="Liu Y."/>
            <person name="Malik S.B."/>
            <person name="Maier U.G."/>
            <person name="McRose D."/>
            <person name="Mock T."/>
            <person name="Neilson J.A."/>
            <person name="Onodera N.T."/>
            <person name="Poole A.M."/>
            <person name="Pritham E.J."/>
            <person name="Richards T.A."/>
            <person name="Rocap G."/>
            <person name="Roy S.W."/>
            <person name="Sarai C."/>
            <person name="Schaack S."/>
            <person name="Shirato S."/>
            <person name="Slamovits C.H."/>
            <person name="Spencer D.F."/>
            <person name="Suzuki S."/>
            <person name="Worden A.Z."/>
            <person name="Zauner S."/>
            <person name="Barry K."/>
            <person name="Bell C."/>
            <person name="Bharti A.K."/>
            <person name="Crow J.A."/>
            <person name="Grimwood J."/>
            <person name="Kramer R."/>
            <person name="Lindquist E."/>
            <person name="Lucas S."/>
            <person name="Salamov A."/>
            <person name="McFadden G.I."/>
            <person name="Lane C.E."/>
            <person name="Keeling P.J."/>
            <person name="Gray M.W."/>
            <person name="Grigoriev I.V."/>
            <person name="Archibald J.M."/>
        </authorList>
    </citation>
    <scope>NUCLEOTIDE SEQUENCE</scope>
    <source>
        <strain evidence="11 13">CCMP2712</strain>
    </source>
</reference>
<evidence type="ECO:0000256" key="4">
    <source>
        <dbReference type="ARBA" id="ARBA00022490"/>
    </source>
</evidence>
<dbReference type="GO" id="GO:0003755">
    <property type="term" value="F:peptidyl-prolyl cis-trans isomerase activity"/>
    <property type="evidence" value="ECO:0007669"/>
    <property type="project" value="UniProtKB-EC"/>
</dbReference>
<dbReference type="KEGG" id="gtt:GUITHDRAFT_55188"/>
<keyword evidence="8" id="KW-0697">Rotamase</keyword>
<dbReference type="AlphaFoldDB" id="L1IDU8"/>
<dbReference type="Pfam" id="PF07719">
    <property type="entry name" value="TPR_2"/>
    <property type="match status" value="1"/>
</dbReference>
<evidence type="ECO:0000256" key="1">
    <source>
        <dbReference type="ARBA" id="ARBA00000971"/>
    </source>
</evidence>
<organism evidence="11">
    <name type="scientific">Guillardia theta (strain CCMP2712)</name>
    <name type="common">Cryptophyte</name>
    <dbReference type="NCBI Taxonomy" id="905079"/>
    <lineage>
        <taxon>Eukaryota</taxon>
        <taxon>Cryptophyceae</taxon>
        <taxon>Pyrenomonadales</taxon>
        <taxon>Geminigeraceae</taxon>
        <taxon>Guillardia</taxon>
    </lineage>
</organism>
<reference evidence="13" key="2">
    <citation type="submission" date="2012-11" db="EMBL/GenBank/DDBJ databases">
        <authorList>
            <person name="Kuo A."/>
            <person name="Curtis B.A."/>
            <person name="Tanifuji G."/>
            <person name="Burki F."/>
            <person name="Gruber A."/>
            <person name="Irimia M."/>
            <person name="Maruyama S."/>
            <person name="Arias M.C."/>
            <person name="Ball S.G."/>
            <person name="Gile G.H."/>
            <person name="Hirakawa Y."/>
            <person name="Hopkins J.F."/>
            <person name="Rensing S.A."/>
            <person name="Schmutz J."/>
            <person name="Symeonidi A."/>
            <person name="Elias M."/>
            <person name="Eveleigh R.J."/>
            <person name="Herman E.K."/>
            <person name="Klute M.J."/>
            <person name="Nakayama T."/>
            <person name="Obornik M."/>
            <person name="Reyes-Prieto A."/>
            <person name="Armbrust E.V."/>
            <person name="Aves S.J."/>
            <person name="Beiko R.G."/>
            <person name="Coutinho P."/>
            <person name="Dacks J.B."/>
            <person name="Durnford D.G."/>
            <person name="Fast N.M."/>
            <person name="Green B.R."/>
            <person name="Grisdale C."/>
            <person name="Hempe F."/>
            <person name="Henrissat B."/>
            <person name="Hoppner M.P."/>
            <person name="Ishida K.-I."/>
            <person name="Kim E."/>
            <person name="Koreny L."/>
            <person name="Kroth P.G."/>
            <person name="Liu Y."/>
            <person name="Malik S.-B."/>
            <person name="Maier U.G."/>
            <person name="McRose D."/>
            <person name="Mock T."/>
            <person name="Neilson J.A."/>
            <person name="Onodera N.T."/>
            <person name="Poole A.M."/>
            <person name="Pritham E.J."/>
            <person name="Richards T.A."/>
            <person name="Rocap G."/>
            <person name="Roy S.W."/>
            <person name="Sarai C."/>
            <person name="Schaack S."/>
            <person name="Shirato S."/>
            <person name="Slamovits C.H."/>
            <person name="Spencer D.F."/>
            <person name="Suzuki S."/>
            <person name="Worden A.Z."/>
            <person name="Zauner S."/>
            <person name="Barry K."/>
            <person name="Bell C."/>
            <person name="Bharti A.K."/>
            <person name="Crow J.A."/>
            <person name="Grimwood J."/>
            <person name="Kramer R."/>
            <person name="Lindquist E."/>
            <person name="Lucas S."/>
            <person name="Salamov A."/>
            <person name="McFadden G.I."/>
            <person name="Lane C.E."/>
            <person name="Keeling P.J."/>
            <person name="Gray M.W."/>
            <person name="Grigoriev I.V."/>
            <person name="Archibald J.M."/>
        </authorList>
    </citation>
    <scope>NUCLEOTIDE SEQUENCE</scope>
    <source>
        <strain evidence="13">CCMP2712</strain>
    </source>
</reference>
<dbReference type="PaxDb" id="55529-EKX34441"/>
<comment type="subcellular location">
    <subcellularLocation>
        <location evidence="2">Cytoplasm</location>
    </subcellularLocation>
</comment>
<comment type="catalytic activity">
    <reaction evidence="1">
        <text>[protein]-peptidylproline (omega=180) = [protein]-peptidylproline (omega=0)</text>
        <dbReference type="Rhea" id="RHEA:16237"/>
        <dbReference type="Rhea" id="RHEA-COMP:10747"/>
        <dbReference type="Rhea" id="RHEA-COMP:10748"/>
        <dbReference type="ChEBI" id="CHEBI:83833"/>
        <dbReference type="ChEBI" id="CHEBI:83834"/>
        <dbReference type="EC" id="5.2.1.8"/>
    </reaction>
</comment>
<dbReference type="HOGENOM" id="CLU_2203932_0_0_1"/>
<evidence type="ECO:0000256" key="2">
    <source>
        <dbReference type="ARBA" id="ARBA00004496"/>
    </source>
</evidence>
<keyword evidence="4" id="KW-0963">Cytoplasm</keyword>
<dbReference type="OMA" id="FPEDEEW"/>
<gene>
    <name evidence="11" type="ORF">GUITHDRAFT_55188</name>
</gene>
<dbReference type="GeneID" id="17291211"/>
<dbReference type="RefSeq" id="XP_005821421.1">
    <property type="nucleotide sequence ID" value="XM_005821364.1"/>
</dbReference>
<keyword evidence="5" id="KW-0597">Phosphoprotein</keyword>
<keyword evidence="7 10" id="KW-0802">TPR repeat</keyword>
<feature type="non-terminal residue" evidence="11">
    <location>
        <position position="1"/>
    </location>
</feature>
<feature type="non-terminal residue" evidence="11">
    <location>
        <position position="108"/>
    </location>
</feature>
<dbReference type="InterPro" id="IPR013105">
    <property type="entry name" value="TPR_2"/>
</dbReference>
<dbReference type="Proteomes" id="UP000011087">
    <property type="component" value="Unassembled WGS sequence"/>
</dbReference>
<dbReference type="PROSITE" id="PS50005">
    <property type="entry name" value="TPR"/>
    <property type="match status" value="1"/>
</dbReference>
<dbReference type="InterPro" id="IPR050754">
    <property type="entry name" value="FKBP4/5/8-like"/>
</dbReference>
<dbReference type="OrthoDB" id="433738at2759"/>
<dbReference type="EC" id="5.2.1.8" evidence="3"/>
<dbReference type="EnsemblProtists" id="EKX34441">
    <property type="protein sequence ID" value="EKX34441"/>
    <property type="gene ID" value="GUITHDRAFT_55188"/>
</dbReference>
<evidence type="ECO:0000256" key="6">
    <source>
        <dbReference type="ARBA" id="ARBA00022737"/>
    </source>
</evidence>
<evidence type="ECO:0000256" key="7">
    <source>
        <dbReference type="ARBA" id="ARBA00022803"/>
    </source>
</evidence>
<evidence type="ECO:0000256" key="8">
    <source>
        <dbReference type="ARBA" id="ARBA00023110"/>
    </source>
</evidence>
<keyword evidence="9" id="KW-0413">Isomerase</keyword>
<proteinExistence type="predicted"/>
<evidence type="ECO:0000256" key="9">
    <source>
        <dbReference type="ARBA" id="ARBA00023235"/>
    </source>
</evidence>
<evidence type="ECO:0000313" key="11">
    <source>
        <dbReference type="EMBL" id="EKX34441.1"/>
    </source>
</evidence>
<dbReference type="InterPro" id="IPR011990">
    <property type="entry name" value="TPR-like_helical_dom_sf"/>
</dbReference>
<dbReference type="eggNOG" id="KOG0543">
    <property type="taxonomic scope" value="Eukaryota"/>
</dbReference>
<evidence type="ECO:0000313" key="12">
    <source>
        <dbReference type="EnsemblProtists" id="EKX34441"/>
    </source>
</evidence>
<feature type="repeat" description="TPR" evidence="10">
    <location>
        <begin position="74"/>
        <end position="107"/>
    </location>
</feature>
<dbReference type="InterPro" id="IPR019734">
    <property type="entry name" value="TPR_rpt"/>
</dbReference>
<dbReference type="SMART" id="SM00028">
    <property type="entry name" value="TPR"/>
    <property type="match status" value="3"/>
</dbReference>
<sequence>KKEGNEHFKEGKVEAALKCYQRALNAVSCDLSKAGSEMRLSCHLNAALCLLKLEKPKGALQECNLALRIDGRATKALFRRSKAYVGLGEYNKAKEDVDRLLELEPQDE</sequence>
<reference evidence="12" key="3">
    <citation type="submission" date="2015-06" db="UniProtKB">
        <authorList>
            <consortium name="EnsemblProtists"/>
        </authorList>
    </citation>
    <scope>IDENTIFICATION</scope>
</reference>
<name>L1IDU8_GUITC</name>
<dbReference type="EMBL" id="JH993109">
    <property type="protein sequence ID" value="EKX34441.1"/>
    <property type="molecule type" value="Genomic_DNA"/>
</dbReference>
<dbReference type="PANTHER" id="PTHR46512">
    <property type="entry name" value="PEPTIDYLPROLYL ISOMERASE"/>
    <property type="match status" value="1"/>
</dbReference>
<dbReference type="GO" id="GO:0005737">
    <property type="term" value="C:cytoplasm"/>
    <property type="evidence" value="ECO:0007669"/>
    <property type="project" value="UniProtKB-SubCell"/>
</dbReference>
<dbReference type="STRING" id="905079.L1IDU8"/>